<organism evidence="1">
    <name type="scientific">Arundo donax</name>
    <name type="common">Giant reed</name>
    <name type="synonym">Donax arundinaceus</name>
    <dbReference type="NCBI Taxonomy" id="35708"/>
    <lineage>
        <taxon>Eukaryota</taxon>
        <taxon>Viridiplantae</taxon>
        <taxon>Streptophyta</taxon>
        <taxon>Embryophyta</taxon>
        <taxon>Tracheophyta</taxon>
        <taxon>Spermatophyta</taxon>
        <taxon>Magnoliopsida</taxon>
        <taxon>Liliopsida</taxon>
        <taxon>Poales</taxon>
        <taxon>Poaceae</taxon>
        <taxon>PACMAD clade</taxon>
        <taxon>Arundinoideae</taxon>
        <taxon>Arundineae</taxon>
        <taxon>Arundo</taxon>
    </lineage>
</organism>
<reference evidence="1" key="1">
    <citation type="submission" date="2014-09" db="EMBL/GenBank/DDBJ databases">
        <authorList>
            <person name="Magalhaes I.L.F."/>
            <person name="Oliveira U."/>
            <person name="Santos F.R."/>
            <person name="Vidigal T.H.D.A."/>
            <person name="Brescovit A.D."/>
            <person name="Santos A.J."/>
        </authorList>
    </citation>
    <scope>NUCLEOTIDE SEQUENCE</scope>
    <source>
        <tissue evidence="1">Shoot tissue taken approximately 20 cm above the soil surface</tissue>
    </source>
</reference>
<proteinExistence type="predicted"/>
<sequence>MIYYITICQVDIDIITLSFPLYTLCMFAG</sequence>
<name>A0A0A9ET19_ARUDO</name>
<evidence type="ECO:0000313" key="1">
    <source>
        <dbReference type="EMBL" id="JAE01031.1"/>
    </source>
</evidence>
<dbReference type="EMBL" id="GBRH01196865">
    <property type="protein sequence ID" value="JAE01031.1"/>
    <property type="molecule type" value="Transcribed_RNA"/>
</dbReference>
<reference evidence="1" key="2">
    <citation type="journal article" date="2015" name="Data Brief">
        <title>Shoot transcriptome of the giant reed, Arundo donax.</title>
        <authorList>
            <person name="Barrero R.A."/>
            <person name="Guerrero F.D."/>
            <person name="Moolhuijzen P."/>
            <person name="Goolsby J.A."/>
            <person name="Tidwell J."/>
            <person name="Bellgard S.E."/>
            <person name="Bellgard M.I."/>
        </authorList>
    </citation>
    <scope>NUCLEOTIDE SEQUENCE</scope>
    <source>
        <tissue evidence="1">Shoot tissue taken approximately 20 cm above the soil surface</tissue>
    </source>
</reference>
<dbReference type="AlphaFoldDB" id="A0A0A9ET19"/>
<accession>A0A0A9ET19</accession>
<protein>
    <submittedName>
        <fullName evidence="1">Uncharacterized protein</fullName>
    </submittedName>
</protein>